<dbReference type="SUPFAM" id="SSF53920">
    <property type="entry name" value="Fe-only hydrogenase"/>
    <property type="match status" value="1"/>
</dbReference>
<accession>A0A975GB11</accession>
<dbReference type="Gene3D" id="1.10.15.40">
    <property type="entry name" value="Electron transport complex subunit B, putative Fe-S cluster"/>
    <property type="match status" value="1"/>
</dbReference>
<dbReference type="InterPro" id="IPR007202">
    <property type="entry name" value="4Fe-4S_dom"/>
</dbReference>
<dbReference type="RefSeq" id="WP_284680396.1">
    <property type="nucleotide sequence ID" value="NZ_CP060096.1"/>
</dbReference>
<feature type="coiled-coil region" evidence="8">
    <location>
        <begin position="411"/>
        <end position="438"/>
    </location>
</feature>
<dbReference type="GO" id="GO:0051539">
    <property type="term" value="F:4 iron, 4 sulfur cluster binding"/>
    <property type="evidence" value="ECO:0007669"/>
    <property type="project" value="UniProtKB-KW"/>
</dbReference>
<dbReference type="EMBL" id="CP060096">
    <property type="protein sequence ID" value="QSZ27687.1"/>
    <property type="molecule type" value="Genomic_DNA"/>
</dbReference>
<dbReference type="InterPro" id="IPR004108">
    <property type="entry name" value="Fe_hydrogenase_lsu_C"/>
</dbReference>
<dbReference type="Gene3D" id="3.40.950.10">
    <property type="entry name" value="Fe-only Hydrogenase (Larger Subunit), Chain L, domain 3"/>
    <property type="match status" value="1"/>
</dbReference>
<dbReference type="InterPro" id="IPR017896">
    <property type="entry name" value="4Fe4S_Fe-S-bd"/>
</dbReference>
<dbReference type="Pfam" id="PF04060">
    <property type="entry name" value="FeS"/>
    <property type="match status" value="1"/>
</dbReference>
<keyword evidence="5" id="KW-0411">Iron-sulfur</keyword>
<evidence type="ECO:0000256" key="1">
    <source>
        <dbReference type="ARBA" id="ARBA00022485"/>
    </source>
</evidence>
<dbReference type="PROSITE" id="PS51379">
    <property type="entry name" value="4FE4S_FER_2"/>
    <property type="match status" value="2"/>
</dbReference>
<dbReference type="PROSITE" id="PS00198">
    <property type="entry name" value="4FE4S_FER_1"/>
    <property type="match status" value="2"/>
</dbReference>
<keyword evidence="8" id="KW-0175">Coiled coil</keyword>
<dbReference type="SUPFAM" id="SSF58104">
    <property type="entry name" value="Methyl-accepting chemotaxis protein (MCP) signaling domain"/>
    <property type="match status" value="1"/>
</dbReference>
<reference evidence="12" key="1">
    <citation type="submission" date="2020-08" db="EMBL/GenBank/DDBJ databases">
        <title>Genomic insights into the carbon and energy metabolism of the first obligate autotrophic acetogenic bacterium Aceticella autotrophica gen. nov., sp. nov.</title>
        <authorList>
            <person name="Toshchakov S.V."/>
            <person name="Elcheninov A.G."/>
            <person name="Kublanov I.V."/>
            <person name="Frolov E.N."/>
            <person name="Lebedinsky A.V."/>
        </authorList>
    </citation>
    <scope>NUCLEOTIDE SEQUENCE</scope>
    <source>
        <strain evidence="12">3443-3Ac</strain>
    </source>
</reference>
<keyword evidence="1" id="KW-0004">4Fe-4S</keyword>
<dbReference type="PANTHER" id="PTHR43531">
    <property type="entry name" value="PROTEIN ICFG"/>
    <property type="match status" value="1"/>
</dbReference>
<feature type="coiled-coil region" evidence="8">
    <location>
        <begin position="540"/>
        <end position="616"/>
    </location>
</feature>
<dbReference type="GO" id="GO:0005886">
    <property type="term" value="C:plasma membrane"/>
    <property type="evidence" value="ECO:0007669"/>
    <property type="project" value="TreeGrafter"/>
</dbReference>
<evidence type="ECO:0000256" key="5">
    <source>
        <dbReference type="ARBA" id="ARBA00023014"/>
    </source>
</evidence>
<dbReference type="Gene3D" id="1.10.287.950">
    <property type="entry name" value="Methyl-accepting chemotaxis protein"/>
    <property type="match status" value="1"/>
</dbReference>
<evidence type="ECO:0000256" key="7">
    <source>
        <dbReference type="PROSITE-ProRule" id="PRU00284"/>
    </source>
</evidence>
<dbReference type="PROSITE" id="PS50111">
    <property type="entry name" value="CHEMOTAXIS_TRANSDUC_2"/>
    <property type="match status" value="1"/>
</dbReference>
<keyword evidence="2" id="KW-0145">Chemotaxis</keyword>
<comment type="similarity">
    <text evidence="6">Belongs to the methyl-accepting chemotaxis (MCP) protein family.</text>
</comment>
<sequence>MGIYVDNEKCVGCNKCIRICPVKFANKVGDNNRMEVNNHFCIKCGMCIKTCEHGARYYSDDTELMLKDLEKGLSIAAVIAPSARANFNINKLIAALKSIGIKACYDVSLGADITTWAYIKYIKEKRHSSIITQPCPVIVNYIEKYENDLIEYLIPVHSPMMCLAVYLKKYLGIKDKIAFISPCIGKEDEISKYSEYIAYNVTFSKLYEAIKDKYDNAGQDGNSVFDLPEAYLGRLFSRPGGLKENVLAYLEDVKVKQVEGPHVYEYLSGDYKNANDTVKPTIVDVLNCENGCNQGTACNNARPVDDIDYQFDNMKKEITNKRRQKKLINEFDKKLNLNDFIITYTPTKIGIKYPTKNEVDALFNSMFKCTKEERTLNCGACGYHSCYEMIVAIYNGLNKKENCVHYIKTLISKEYQELDEKNNEIKSLFEETNSTKSKLEGLLDSIKTATNNLNLSMKEVASGYSESTNEIEKISGLAYNLSKQAEVLDKLSISLSEKASIINNVYKTLMNISESIALYSLNASIEAARIKDSQGFSVIANEIRKLSDKTKQEIKNTKDEVELLMSDINNLPTVSKIVKDMVENVNESLTNTSALIEELTAKGEEISGEINKLTCNL</sequence>
<dbReference type="GO" id="GO:0004888">
    <property type="term" value="F:transmembrane signaling receptor activity"/>
    <property type="evidence" value="ECO:0007669"/>
    <property type="project" value="TreeGrafter"/>
</dbReference>
<organism evidence="12 13">
    <name type="scientific">Aceticella autotrophica</name>
    <dbReference type="NCBI Taxonomy" id="2755338"/>
    <lineage>
        <taxon>Bacteria</taxon>
        <taxon>Bacillati</taxon>
        <taxon>Bacillota</taxon>
        <taxon>Clostridia</taxon>
        <taxon>Thermoanaerobacterales</taxon>
        <taxon>Thermoanaerobacteraceae</taxon>
        <taxon>Aceticella</taxon>
    </lineage>
</organism>
<dbReference type="Pfam" id="PF02906">
    <property type="entry name" value="Fe_hyd_lg_C"/>
    <property type="match status" value="1"/>
</dbReference>
<dbReference type="AlphaFoldDB" id="A0A975GB11"/>
<dbReference type="Proteomes" id="UP000671913">
    <property type="component" value="Chromosome"/>
</dbReference>
<feature type="domain" description="4Fe-4S ferredoxin-type" evidence="10">
    <location>
        <begin position="1"/>
        <end position="31"/>
    </location>
</feature>
<keyword evidence="4" id="KW-0408">Iron</keyword>
<dbReference type="GO" id="GO:0006935">
    <property type="term" value="P:chemotaxis"/>
    <property type="evidence" value="ECO:0007669"/>
    <property type="project" value="UniProtKB-KW"/>
</dbReference>
<evidence type="ECO:0000313" key="12">
    <source>
        <dbReference type="EMBL" id="QSZ27687.1"/>
    </source>
</evidence>
<dbReference type="Gene3D" id="3.30.70.20">
    <property type="match status" value="1"/>
</dbReference>
<feature type="domain" description="Methyl-accepting transducer" evidence="9">
    <location>
        <begin position="414"/>
        <end position="617"/>
    </location>
</feature>
<keyword evidence="13" id="KW-1185">Reference proteome</keyword>
<keyword evidence="3" id="KW-0479">Metal-binding</keyword>
<dbReference type="GO" id="GO:0007165">
    <property type="term" value="P:signal transduction"/>
    <property type="evidence" value="ECO:0007669"/>
    <property type="project" value="UniProtKB-KW"/>
</dbReference>
<dbReference type="Pfam" id="PF13237">
    <property type="entry name" value="Fer4_10"/>
    <property type="match status" value="1"/>
</dbReference>
<dbReference type="InterPro" id="IPR009016">
    <property type="entry name" value="Fe_hydrogenase"/>
</dbReference>
<dbReference type="Pfam" id="PF00015">
    <property type="entry name" value="MCPsignal"/>
    <property type="match status" value="1"/>
</dbReference>
<gene>
    <name evidence="12" type="ORF">ACETAC_01930</name>
</gene>
<dbReference type="PANTHER" id="PTHR43531:SF11">
    <property type="entry name" value="METHYL-ACCEPTING CHEMOTAXIS PROTEIN 3"/>
    <property type="match status" value="1"/>
</dbReference>
<dbReference type="InterPro" id="IPR004089">
    <property type="entry name" value="MCPsignal_dom"/>
</dbReference>
<evidence type="ECO:0000259" key="10">
    <source>
        <dbReference type="PROSITE" id="PS51379"/>
    </source>
</evidence>
<evidence type="ECO:0000256" key="3">
    <source>
        <dbReference type="ARBA" id="ARBA00022723"/>
    </source>
</evidence>
<dbReference type="KEGG" id="aaut:ACETAC_01930"/>
<feature type="domain" description="4Fe-4S ferredoxin-type" evidence="10">
    <location>
        <begin position="32"/>
        <end position="61"/>
    </location>
</feature>
<evidence type="ECO:0000256" key="2">
    <source>
        <dbReference type="ARBA" id="ARBA00022500"/>
    </source>
</evidence>
<evidence type="ECO:0000313" key="13">
    <source>
        <dbReference type="Proteomes" id="UP000671913"/>
    </source>
</evidence>
<evidence type="ECO:0000256" key="8">
    <source>
        <dbReference type="SAM" id="Coils"/>
    </source>
</evidence>
<keyword evidence="7" id="KW-0807">Transducer</keyword>
<evidence type="ECO:0000259" key="11">
    <source>
        <dbReference type="PROSITE" id="PS51656"/>
    </source>
</evidence>
<evidence type="ECO:0000256" key="4">
    <source>
        <dbReference type="ARBA" id="ARBA00023004"/>
    </source>
</evidence>
<dbReference type="InterPro" id="IPR017900">
    <property type="entry name" value="4Fe4S_Fe_S_CS"/>
</dbReference>
<dbReference type="PROSITE" id="PS51656">
    <property type="entry name" value="4FE4S"/>
    <property type="match status" value="1"/>
</dbReference>
<name>A0A975GB11_9THEO</name>
<proteinExistence type="inferred from homology"/>
<protein>
    <submittedName>
        <fullName evidence="12">4Fe-4S binding protein</fullName>
    </submittedName>
</protein>
<feature type="domain" description="4Fe-4S" evidence="11">
    <location>
        <begin position="358"/>
        <end position="420"/>
    </location>
</feature>
<dbReference type="SUPFAM" id="SSF54862">
    <property type="entry name" value="4Fe-4S ferredoxins"/>
    <property type="match status" value="1"/>
</dbReference>
<dbReference type="InterPro" id="IPR051310">
    <property type="entry name" value="MCP_chemotaxis"/>
</dbReference>
<dbReference type="GO" id="GO:0046872">
    <property type="term" value="F:metal ion binding"/>
    <property type="evidence" value="ECO:0007669"/>
    <property type="project" value="UniProtKB-KW"/>
</dbReference>
<evidence type="ECO:0000256" key="6">
    <source>
        <dbReference type="ARBA" id="ARBA00029447"/>
    </source>
</evidence>
<evidence type="ECO:0000259" key="9">
    <source>
        <dbReference type="PROSITE" id="PS50111"/>
    </source>
</evidence>